<dbReference type="EMBL" id="AFYH01162516">
    <property type="status" value="NOT_ANNOTATED_CDS"/>
    <property type="molecule type" value="Genomic_DNA"/>
</dbReference>
<dbReference type="AlphaFoldDB" id="H3A725"/>
<dbReference type="Bgee" id="ENSLACG00000004844">
    <property type="expression patterns" value="Expressed in muscle tissue and 6 other cell types or tissues"/>
</dbReference>
<evidence type="ECO:0000256" key="1">
    <source>
        <dbReference type="ARBA" id="ARBA00004114"/>
    </source>
</evidence>
<dbReference type="GO" id="GO:0005814">
    <property type="term" value="C:centriole"/>
    <property type="evidence" value="ECO:0007669"/>
    <property type="project" value="UniProtKB-SubCell"/>
</dbReference>
<evidence type="ECO:0000256" key="7">
    <source>
        <dbReference type="ARBA" id="ARBA00023273"/>
    </source>
</evidence>
<dbReference type="Proteomes" id="UP000008672">
    <property type="component" value="Unassembled WGS sequence"/>
</dbReference>
<dbReference type="InterPro" id="IPR026099">
    <property type="entry name" value="Odf2-rel"/>
</dbReference>
<dbReference type="eggNOG" id="ENOG502QWTK">
    <property type="taxonomic scope" value="Eukaryota"/>
</dbReference>
<name>H3A725_LATCH</name>
<evidence type="ECO:0000313" key="11">
    <source>
        <dbReference type="Proteomes" id="UP000008672"/>
    </source>
</evidence>
<feature type="compositionally biased region" description="Basic and acidic residues" evidence="9">
    <location>
        <begin position="256"/>
        <end position="265"/>
    </location>
</feature>
<evidence type="ECO:0000256" key="5">
    <source>
        <dbReference type="ARBA" id="ARBA00023054"/>
    </source>
</evidence>
<dbReference type="OMA" id="YKHQMLA"/>
<dbReference type="EMBL" id="AFYH01162514">
    <property type="status" value="NOT_ANNOTATED_CDS"/>
    <property type="molecule type" value="Genomic_DNA"/>
</dbReference>
<evidence type="ECO:0000256" key="9">
    <source>
        <dbReference type="SAM" id="MobiDB-lite"/>
    </source>
</evidence>
<evidence type="ECO:0000256" key="4">
    <source>
        <dbReference type="ARBA" id="ARBA00022490"/>
    </source>
</evidence>
<reference evidence="11" key="1">
    <citation type="submission" date="2011-08" db="EMBL/GenBank/DDBJ databases">
        <title>The draft genome of Latimeria chalumnae.</title>
        <authorList>
            <person name="Di Palma F."/>
            <person name="Alfoldi J."/>
            <person name="Johnson J."/>
            <person name="Berlin A."/>
            <person name="Gnerre S."/>
            <person name="Jaffe D."/>
            <person name="MacCallum I."/>
            <person name="Young S."/>
            <person name="Walker B.J."/>
            <person name="Lander E."/>
            <person name="Lindblad-Toh K."/>
        </authorList>
    </citation>
    <scope>NUCLEOTIDE SEQUENCE [LARGE SCALE GENOMIC DNA]</scope>
    <source>
        <strain evidence="11">Wild caught</strain>
    </source>
</reference>
<dbReference type="GeneTree" id="ENSGT00530000063497"/>
<dbReference type="STRING" id="7897.ENSLACP00000005446"/>
<sequence length="695" mass="81129">KLSLKTEKERNQISKQRINSEKRKEQLAELSRELLNTTQENISLQERFDQLQKEFKMSRLEQDGLAEGNNKLFNKLLEAEMAANSAGIQLTEFKDTIAELKNQKSKMWLNIESKSQERQRTRQEKEKDEQKNRIIYLFIFLQLSKQRANREIEDLLQKLTEIEVENVNMRREILEKEIRVQELEDLMQKEKDNAYTAVQLSKSVDATRAHLQGQLRSKEAENNRMVVQIQSLERSVNEQKLEIKHLKYQVSAAKEKNDQDKEALKKATRAQKQRADHFEDAVEKLHSEIKTKELKLSEQISSANAWKCHHDKAIEEKGALEAQIEILRKQVTSLGEELEKAKDSATNVNKDILEKLHAVNSENASIGLENARLKASISALEEKAMSSEAELEELKLKAQQQKELIDQYKTQVRDLHTEAEELKARFEKILKENKKVKGDKDIEVEKVKSQMEARLKELETFPDLLKAADKRLQECQESFLSYKKRYTNQSNTISELQVKVPNQKGDKQNFLLESSVKLEQSFEDNRSQLQMKYEALNRKLEEVTSQNRKLVEKLAKQEESLHHNELQFKERSKECSALTRQLEAALVDVRKKVTEVKEKAASRERALQSKILEVETELSRKEKELKQLQYNKTDVEKQLEVRLKDLKLSLEKSETQNQSIQNYVQFLKTSYATMFRYSLLLSMLLSSILSLSPHF</sequence>
<dbReference type="HOGENOM" id="CLU_018326_0_0_1"/>
<keyword evidence="5 8" id="KW-0175">Coiled coil</keyword>
<evidence type="ECO:0000256" key="8">
    <source>
        <dbReference type="SAM" id="Coils"/>
    </source>
</evidence>
<dbReference type="FunCoup" id="H3A725">
    <property type="interactions" value="317"/>
</dbReference>
<evidence type="ECO:0008006" key="12">
    <source>
        <dbReference type="Google" id="ProtNLM"/>
    </source>
</evidence>
<keyword evidence="7" id="KW-0966">Cell projection</keyword>
<reference evidence="10" key="3">
    <citation type="submission" date="2025-09" db="UniProtKB">
        <authorList>
            <consortium name="Ensembl"/>
        </authorList>
    </citation>
    <scope>IDENTIFICATION</scope>
</reference>
<protein>
    <recommendedName>
        <fullName evidence="12">Outer dense fiber of sperm tails 2</fullName>
    </recommendedName>
</protein>
<reference evidence="10" key="2">
    <citation type="submission" date="2025-08" db="UniProtKB">
        <authorList>
            <consortium name="Ensembl"/>
        </authorList>
    </citation>
    <scope>IDENTIFICATION</scope>
</reference>
<dbReference type="GO" id="GO:0036064">
    <property type="term" value="C:ciliary basal body"/>
    <property type="evidence" value="ECO:0007669"/>
    <property type="project" value="TreeGrafter"/>
</dbReference>
<gene>
    <name evidence="10" type="primary">LOC102361995</name>
</gene>
<dbReference type="GO" id="GO:0005813">
    <property type="term" value="C:centrosome"/>
    <property type="evidence" value="ECO:0007669"/>
    <property type="project" value="TreeGrafter"/>
</dbReference>
<dbReference type="InParanoid" id="H3A725"/>
<dbReference type="Ensembl" id="ENSLACT00000005494.1">
    <property type="protein sequence ID" value="ENSLACP00000005446.1"/>
    <property type="gene ID" value="ENSLACG00000004844.1"/>
</dbReference>
<comment type="similarity">
    <text evidence="3">Belongs to the ODF2 family.</text>
</comment>
<evidence type="ECO:0000313" key="10">
    <source>
        <dbReference type="Ensembl" id="ENSLACP00000005446.1"/>
    </source>
</evidence>
<keyword evidence="11" id="KW-1185">Reference proteome</keyword>
<evidence type="ECO:0000256" key="3">
    <source>
        <dbReference type="ARBA" id="ARBA00009316"/>
    </source>
</evidence>
<feature type="coiled-coil region" evidence="8">
    <location>
        <begin position="370"/>
        <end position="439"/>
    </location>
</feature>
<dbReference type="PANTHER" id="PTHR23162">
    <property type="entry name" value="OUTER DENSE FIBER OF SPERM TAILS 2"/>
    <property type="match status" value="1"/>
</dbReference>
<organism evidence="10 11">
    <name type="scientific">Latimeria chalumnae</name>
    <name type="common">Coelacanth</name>
    <dbReference type="NCBI Taxonomy" id="7897"/>
    <lineage>
        <taxon>Eukaryota</taxon>
        <taxon>Metazoa</taxon>
        <taxon>Chordata</taxon>
        <taxon>Craniata</taxon>
        <taxon>Vertebrata</taxon>
        <taxon>Euteleostomi</taxon>
        <taxon>Coelacanthiformes</taxon>
        <taxon>Coelacanthidae</taxon>
        <taxon>Latimeria</taxon>
    </lineage>
</organism>
<evidence type="ECO:0000256" key="2">
    <source>
        <dbReference type="ARBA" id="ARBA00004138"/>
    </source>
</evidence>
<evidence type="ECO:0000256" key="6">
    <source>
        <dbReference type="ARBA" id="ARBA00023212"/>
    </source>
</evidence>
<feature type="coiled-coil region" evidence="8">
    <location>
        <begin position="310"/>
        <end position="344"/>
    </location>
</feature>
<proteinExistence type="inferred from homology"/>
<dbReference type="EMBL" id="AFYH01162515">
    <property type="status" value="NOT_ANNOTATED_CDS"/>
    <property type="molecule type" value="Genomic_DNA"/>
</dbReference>
<dbReference type="PANTHER" id="PTHR23162:SF7">
    <property type="entry name" value="PROTEIN BCAP"/>
    <property type="match status" value="1"/>
</dbReference>
<feature type="region of interest" description="Disordered" evidence="9">
    <location>
        <begin position="1"/>
        <end position="24"/>
    </location>
</feature>
<keyword evidence="4" id="KW-0963">Cytoplasm</keyword>
<feature type="coiled-coil region" evidence="8">
    <location>
        <begin position="519"/>
        <end position="656"/>
    </location>
</feature>
<accession>H3A725</accession>
<comment type="subcellular location">
    <subcellularLocation>
        <location evidence="2">Cell projection</location>
        <location evidence="2">Cilium</location>
    </subcellularLocation>
    <subcellularLocation>
        <location evidence="1">Cytoplasm</location>
        <location evidence="1">Cytoskeleton</location>
        <location evidence="1">Microtubule organizing center</location>
        <location evidence="1">Centrosome</location>
        <location evidence="1">Centriole</location>
    </subcellularLocation>
</comment>
<dbReference type="GO" id="GO:1902018">
    <property type="term" value="P:negative regulation of cilium assembly"/>
    <property type="evidence" value="ECO:0007669"/>
    <property type="project" value="TreeGrafter"/>
</dbReference>
<keyword evidence="6" id="KW-0206">Cytoskeleton</keyword>
<feature type="region of interest" description="Disordered" evidence="9">
    <location>
        <begin position="256"/>
        <end position="278"/>
    </location>
</feature>